<organism evidence="1 2">
    <name type="scientific">Leucogyrophana mollusca</name>
    <dbReference type="NCBI Taxonomy" id="85980"/>
    <lineage>
        <taxon>Eukaryota</taxon>
        <taxon>Fungi</taxon>
        <taxon>Dikarya</taxon>
        <taxon>Basidiomycota</taxon>
        <taxon>Agaricomycotina</taxon>
        <taxon>Agaricomycetes</taxon>
        <taxon>Agaricomycetidae</taxon>
        <taxon>Boletales</taxon>
        <taxon>Boletales incertae sedis</taxon>
        <taxon>Leucogyrophana</taxon>
    </lineage>
</organism>
<sequence length="536" mass="59435">MSSGQAAELFRHLPLSLVVGGLLVILALVIGLSPRKNPGGLPFPPGPPRIPFLGNVLAVKMNNIRPWLTYTEWGKKYGDIVYSRILGQHYIIINSAEVAKALLAQRYWIYSDRPGVATYNLFGLGKITIALGHNDQWRLHRRLFHQTLRPEAMVRYQDLQLQKARELIVNILEEKNPLAGPENHFNTFSASVILSIVYGYDAKQLDDPVVIGVWKLLTTFSDELYAERAALLSAFPSLASLPAWLPGMGFKRKGLVCQRLMDEVAGIPFDHVKEQVASGVAPSSMVADFLQDESKKLVDGGQWQALEDEMKMVGASVALGGAETVSSTLLSLILALLLYPEVQKKACAEIDAVVGPDRLPSFEDRPSLPYIEAILREIMRWNPVGPLGVPHSTNTSDIYKGYYIPKGSIVIYNVWGMSRATSDPCDPVHFNPDRHFLPNGELSSEHVYTNNPGFGFGRRACPGRFFAETSTWAGVVTMLATLHFEKAKDAQGRDVEVRNEFTTGITLHPVPFRCSIKVRSAEREGEIRALVDPSQF</sequence>
<protein>
    <submittedName>
        <fullName evidence="1">Cytochrome P450</fullName>
    </submittedName>
</protein>
<reference evidence="1" key="1">
    <citation type="journal article" date="2021" name="New Phytol.">
        <title>Evolutionary innovations through gain and loss of genes in the ectomycorrhizal Boletales.</title>
        <authorList>
            <person name="Wu G."/>
            <person name="Miyauchi S."/>
            <person name="Morin E."/>
            <person name="Kuo A."/>
            <person name="Drula E."/>
            <person name="Varga T."/>
            <person name="Kohler A."/>
            <person name="Feng B."/>
            <person name="Cao Y."/>
            <person name="Lipzen A."/>
            <person name="Daum C."/>
            <person name="Hundley H."/>
            <person name="Pangilinan J."/>
            <person name="Johnson J."/>
            <person name="Barry K."/>
            <person name="LaButti K."/>
            <person name="Ng V."/>
            <person name="Ahrendt S."/>
            <person name="Min B."/>
            <person name="Choi I.G."/>
            <person name="Park H."/>
            <person name="Plett J.M."/>
            <person name="Magnuson J."/>
            <person name="Spatafora J.W."/>
            <person name="Nagy L.G."/>
            <person name="Henrissat B."/>
            <person name="Grigoriev I.V."/>
            <person name="Yang Z.L."/>
            <person name="Xu J."/>
            <person name="Martin F.M."/>
        </authorList>
    </citation>
    <scope>NUCLEOTIDE SEQUENCE</scope>
    <source>
        <strain evidence="1">KUC20120723A-06</strain>
    </source>
</reference>
<evidence type="ECO:0000313" key="1">
    <source>
        <dbReference type="EMBL" id="KAH7922956.1"/>
    </source>
</evidence>
<evidence type="ECO:0000313" key="2">
    <source>
        <dbReference type="Proteomes" id="UP000790709"/>
    </source>
</evidence>
<dbReference type="Proteomes" id="UP000790709">
    <property type="component" value="Unassembled WGS sequence"/>
</dbReference>
<accession>A0ACB8BAX6</accession>
<name>A0ACB8BAX6_9AGAM</name>
<comment type="caution">
    <text evidence="1">The sequence shown here is derived from an EMBL/GenBank/DDBJ whole genome shotgun (WGS) entry which is preliminary data.</text>
</comment>
<proteinExistence type="predicted"/>
<gene>
    <name evidence="1" type="ORF">BV22DRAFT_621950</name>
</gene>
<dbReference type="EMBL" id="MU266467">
    <property type="protein sequence ID" value="KAH7922956.1"/>
    <property type="molecule type" value="Genomic_DNA"/>
</dbReference>
<keyword evidence="2" id="KW-1185">Reference proteome</keyword>